<dbReference type="GO" id="GO:0048193">
    <property type="term" value="P:Golgi vesicle transport"/>
    <property type="evidence" value="ECO:0007669"/>
    <property type="project" value="TreeGrafter"/>
</dbReference>
<dbReference type="GO" id="GO:0040038">
    <property type="term" value="P:polar body extrusion after meiotic divisions"/>
    <property type="evidence" value="ECO:0007669"/>
    <property type="project" value="TreeGrafter"/>
</dbReference>
<evidence type="ECO:0000256" key="10">
    <source>
        <dbReference type="ARBA" id="ARBA00023136"/>
    </source>
</evidence>
<feature type="transmembrane region" description="Helical" evidence="14">
    <location>
        <begin position="119"/>
        <end position="144"/>
    </location>
</feature>
<keyword evidence="11" id="KW-0009">Actin-binding</keyword>
<accession>A0A8C8Y0W5</accession>
<comment type="subcellular location">
    <subcellularLocation>
        <location evidence="3">Cell membrane</location>
        <topology evidence="3">Peripheral membrane protein</topology>
        <orientation evidence="3">Cytoplasmic side</orientation>
    </subcellularLocation>
    <subcellularLocation>
        <location evidence="2">Cytoplasm</location>
        <location evidence="2">Cytoskeleton</location>
    </subcellularLocation>
    <subcellularLocation>
        <location evidence="1">Cytoplasmic vesicle membrane</location>
        <topology evidence="1">Peripheral membrane protein</topology>
        <orientation evidence="1">Cytoplasmic side</orientation>
    </subcellularLocation>
</comment>
<dbReference type="InterPro" id="IPR029901">
    <property type="entry name" value="Spire"/>
</dbReference>
<feature type="domain" description="KIND" evidence="15">
    <location>
        <begin position="21"/>
        <end position="153"/>
    </location>
</feature>
<dbReference type="GO" id="GO:0015031">
    <property type="term" value="P:protein transport"/>
    <property type="evidence" value="ECO:0007669"/>
    <property type="project" value="UniProtKB-KW"/>
</dbReference>
<evidence type="ECO:0000256" key="8">
    <source>
        <dbReference type="ARBA" id="ARBA00022737"/>
    </source>
</evidence>
<evidence type="ECO:0000313" key="17">
    <source>
        <dbReference type="Proteomes" id="UP000694399"/>
    </source>
</evidence>
<evidence type="ECO:0000256" key="5">
    <source>
        <dbReference type="ARBA" id="ARBA00022448"/>
    </source>
</evidence>
<evidence type="ECO:0000256" key="14">
    <source>
        <dbReference type="SAM" id="Phobius"/>
    </source>
</evidence>
<keyword evidence="17" id="KW-1185">Reference proteome</keyword>
<dbReference type="GO" id="GO:0036089">
    <property type="term" value="P:cleavage furrow formation"/>
    <property type="evidence" value="ECO:0007669"/>
    <property type="project" value="TreeGrafter"/>
</dbReference>
<keyword evidence="9" id="KW-0653">Protein transport</keyword>
<dbReference type="Proteomes" id="UP000694399">
    <property type="component" value="Unassembled WGS sequence"/>
</dbReference>
<dbReference type="GO" id="GO:0005886">
    <property type="term" value="C:plasma membrane"/>
    <property type="evidence" value="ECO:0007669"/>
    <property type="project" value="UniProtKB-SubCell"/>
</dbReference>
<evidence type="ECO:0000256" key="4">
    <source>
        <dbReference type="ARBA" id="ARBA00010956"/>
    </source>
</evidence>
<dbReference type="GO" id="GO:0051639">
    <property type="term" value="P:actin filament network formation"/>
    <property type="evidence" value="ECO:0007669"/>
    <property type="project" value="TreeGrafter"/>
</dbReference>
<organism evidence="16 17">
    <name type="scientific">Panthera leo</name>
    <name type="common">Lion</name>
    <dbReference type="NCBI Taxonomy" id="9689"/>
    <lineage>
        <taxon>Eukaryota</taxon>
        <taxon>Metazoa</taxon>
        <taxon>Chordata</taxon>
        <taxon>Craniata</taxon>
        <taxon>Vertebrata</taxon>
        <taxon>Euteleostomi</taxon>
        <taxon>Mammalia</taxon>
        <taxon>Eutheria</taxon>
        <taxon>Laurasiatheria</taxon>
        <taxon>Carnivora</taxon>
        <taxon>Feliformia</taxon>
        <taxon>Felidae</taxon>
        <taxon>Pantherinae</taxon>
        <taxon>Panthera</taxon>
    </lineage>
</organism>
<dbReference type="GO" id="GO:0005856">
    <property type="term" value="C:cytoskeleton"/>
    <property type="evidence" value="ECO:0007669"/>
    <property type="project" value="UniProtKB-SubCell"/>
</dbReference>
<evidence type="ECO:0000256" key="11">
    <source>
        <dbReference type="ARBA" id="ARBA00023203"/>
    </source>
</evidence>
<dbReference type="GO" id="GO:0003779">
    <property type="term" value="F:actin binding"/>
    <property type="evidence" value="ECO:0007669"/>
    <property type="project" value="UniProtKB-KW"/>
</dbReference>
<protein>
    <recommendedName>
        <fullName evidence="15">KIND domain-containing protein</fullName>
    </recommendedName>
</protein>
<evidence type="ECO:0000256" key="12">
    <source>
        <dbReference type="ARBA" id="ARBA00023212"/>
    </source>
</evidence>
<keyword evidence="6" id="KW-1003">Cell membrane</keyword>
<dbReference type="Ensembl" id="ENSPLOT00000030711.1">
    <property type="protein sequence ID" value="ENSPLOP00000027797.1"/>
    <property type="gene ID" value="ENSPLOG00000020377.1"/>
</dbReference>
<name>A0A8C8Y0W5_PANLE</name>
<dbReference type="GeneTree" id="ENSGT00390000003058"/>
<keyword evidence="8" id="KW-0677">Repeat</keyword>
<dbReference type="GO" id="GO:0008017">
    <property type="term" value="F:microtubule binding"/>
    <property type="evidence" value="ECO:0007669"/>
    <property type="project" value="TreeGrafter"/>
</dbReference>
<dbReference type="InterPro" id="IPR011019">
    <property type="entry name" value="KIND_dom"/>
</dbReference>
<evidence type="ECO:0000256" key="2">
    <source>
        <dbReference type="ARBA" id="ARBA00004245"/>
    </source>
</evidence>
<comment type="similarity">
    <text evidence="4">Belongs to the spire family.</text>
</comment>
<evidence type="ECO:0000256" key="1">
    <source>
        <dbReference type="ARBA" id="ARBA00004180"/>
    </source>
</evidence>
<dbReference type="PANTHER" id="PTHR21345">
    <property type="entry name" value="SPIRE"/>
    <property type="match status" value="1"/>
</dbReference>
<evidence type="ECO:0000256" key="13">
    <source>
        <dbReference type="ARBA" id="ARBA00023329"/>
    </source>
</evidence>
<evidence type="ECO:0000256" key="3">
    <source>
        <dbReference type="ARBA" id="ARBA00004413"/>
    </source>
</evidence>
<evidence type="ECO:0000259" key="15">
    <source>
        <dbReference type="PROSITE" id="PS51377"/>
    </source>
</evidence>
<evidence type="ECO:0000256" key="7">
    <source>
        <dbReference type="ARBA" id="ARBA00022490"/>
    </source>
</evidence>
<sequence length="153" mass="16496">ALREGSCGGWGQAAGGPPDALSLEEILRLYNQPINEEQAWAVCYQCCGSLRAAAAGRRQPRHRVRSAAQIRVWRDGAVTLAPGDAGEPPPAAGEAADLVLVIVHTVIGQLPASCLGNGMGWVLFVISYVYILTCQGYLLGLHLWCDRCYERFT</sequence>
<dbReference type="GO" id="GO:0030659">
    <property type="term" value="C:cytoplasmic vesicle membrane"/>
    <property type="evidence" value="ECO:0007669"/>
    <property type="project" value="UniProtKB-SubCell"/>
</dbReference>
<dbReference type="GO" id="GO:0030041">
    <property type="term" value="P:actin filament polymerization"/>
    <property type="evidence" value="ECO:0007669"/>
    <property type="project" value="TreeGrafter"/>
</dbReference>
<evidence type="ECO:0000313" key="16">
    <source>
        <dbReference type="Ensembl" id="ENSPLOP00000027797.1"/>
    </source>
</evidence>
<dbReference type="GO" id="GO:0045010">
    <property type="term" value="P:actin nucleation"/>
    <property type="evidence" value="ECO:0007669"/>
    <property type="project" value="InterPro"/>
</dbReference>
<reference evidence="16" key="2">
    <citation type="submission" date="2025-09" db="UniProtKB">
        <authorList>
            <consortium name="Ensembl"/>
        </authorList>
    </citation>
    <scope>IDENTIFICATION</scope>
</reference>
<keyword evidence="14" id="KW-1133">Transmembrane helix</keyword>
<evidence type="ECO:0000256" key="6">
    <source>
        <dbReference type="ARBA" id="ARBA00022475"/>
    </source>
</evidence>
<keyword evidence="10 14" id="KW-0472">Membrane</keyword>
<dbReference type="AlphaFoldDB" id="A0A8C8Y0W5"/>
<evidence type="ECO:0000256" key="9">
    <source>
        <dbReference type="ARBA" id="ARBA00022927"/>
    </source>
</evidence>
<dbReference type="Gene3D" id="1.10.510.10">
    <property type="entry name" value="Transferase(Phosphotransferase) domain 1"/>
    <property type="match status" value="1"/>
</dbReference>
<keyword evidence="7" id="KW-0963">Cytoplasm</keyword>
<dbReference type="Pfam" id="PF16474">
    <property type="entry name" value="KIND"/>
    <property type="match status" value="1"/>
</dbReference>
<dbReference type="GO" id="GO:0051295">
    <property type="term" value="P:establishment of meiotic spindle localization"/>
    <property type="evidence" value="ECO:0007669"/>
    <property type="project" value="TreeGrafter"/>
</dbReference>
<dbReference type="PROSITE" id="PS51377">
    <property type="entry name" value="KIND"/>
    <property type="match status" value="1"/>
</dbReference>
<keyword evidence="5" id="KW-0813">Transport</keyword>
<keyword evidence="14" id="KW-0812">Transmembrane</keyword>
<keyword evidence="13" id="KW-0968">Cytoplasmic vesicle</keyword>
<keyword evidence="12" id="KW-0206">Cytoskeleton</keyword>
<reference evidence="16" key="1">
    <citation type="submission" date="2025-08" db="UniProtKB">
        <authorList>
            <consortium name="Ensembl"/>
        </authorList>
    </citation>
    <scope>IDENTIFICATION</scope>
</reference>
<dbReference type="GO" id="GO:0005938">
    <property type="term" value="C:cell cortex"/>
    <property type="evidence" value="ECO:0007669"/>
    <property type="project" value="TreeGrafter"/>
</dbReference>
<proteinExistence type="inferred from homology"/>
<dbReference type="PANTHER" id="PTHR21345:SF8">
    <property type="entry name" value="PROTEIN SPIRE HOMOLOG 1"/>
    <property type="match status" value="1"/>
</dbReference>
<dbReference type="SMART" id="SM00750">
    <property type="entry name" value="KIND"/>
    <property type="match status" value="1"/>
</dbReference>